<name>A0A1W2ACG4_9SPHI</name>
<dbReference type="STRING" id="151894.SAMN04488524_1297"/>
<evidence type="ECO:0000313" key="2">
    <source>
        <dbReference type="EMBL" id="SMC58310.1"/>
    </source>
</evidence>
<evidence type="ECO:0000313" key="3">
    <source>
        <dbReference type="Proteomes" id="UP000192756"/>
    </source>
</evidence>
<dbReference type="EMBL" id="FWXT01000001">
    <property type="protein sequence ID" value="SMC58310.1"/>
    <property type="molecule type" value="Genomic_DNA"/>
</dbReference>
<feature type="chain" id="PRO_5013229854" description="Lipoprotein" evidence="1">
    <location>
        <begin position="31"/>
        <end position="348"/>
    </location>
</feature>
<gene>
    <name evidence="2" type="ORF">SAMN04488524_1297</name>
</gene>
<keyword evidence="1" id="KW-0732">Signal</keyword>
<accession>A0A1W2ACG4</accession>
<protein>
    <recommendedName>
        <fullName evidence="4">Lipoprotein</fullName>
    </recommendedName>
</protein>
<reference evidence="3" key="1">
    <citation type="submission" date="2017-04" db="EMBL/GenBank/DDBJ databases">
        <authorList>
            <person name="Varghese N."/>
            <person name="Submissions S."/>
        </authorList>
    </citation>
    <scope>NUCLEOTIDE SEQUENCE [LARGE SCALE GENOMIC DNA]</scope>
    <source>
        <strain evidence="3">DSM 12126</strain>
    </source>
</reference>
<proteinExistence type="predicted"/>
<feature type="signal peptide" evidence="1">
    <location>
        <begin position="1"/>
        <end position="30"/>
    </location>
</feature>
<evidence type="ECO:0000256" key="1">
    <source>
        <dbReference type="SAM" id="SignalP"/>
    </source>
</evidence>
<dbReference type="AlphaFoldDB" id="A0A1W2ACG4"/>
<sequence length="348" mass="39417">MPNHPLRLRFCSIACLIFLTVFCTSCSKNSGTTTAFYYWKQNFNLNKTQVSLLNNTGNGKLYVRFFDIKWDPKANCPYPEAVLHFGKLTPLPDITPVIFITNQTFEKLAVDDLDSLAVKSNALIEKLAKQQQLAYKAIQIDCDWTIGTKEKYFSFLKTLKKISKKSLESTIRLHQVKYQFKTGVPPVDRGILMFYNMGKLSADPAAANSIYNAKDATPYLSSLPNYLLPLDIALPVFSWSIQIRDGKIIQVYGKIGRNELNNTTNFKQTAQKDVYVATNSFFTGGIYVKAGDIFKLEESNKKTLEGAAKQLSSHLNKKDKRTIIYYELGNLNLSAFKAADFKEISTYF</sequence>
<dbReference type="Proteomes" id="UP000192756">
    <property type="component" value="Unassembled WGS sequence"/>
</dbReference>
<keyword evidence="3" id="KW-1185">Reference proteome</keyword>
<evidence type="ECO:0008006" key="4">
    <source>
        <dbReference type="Google" id="ProtNLM"/>
    </source>
</evidence>
<organism evidence="2 3">
    <name type="scientific">Pedobacter africanus</name>
    <dbReference type="NCBI Taxonomy" id="151894"/>
    <lineage>
        <taxon>Bacteria</taxon>
        <taxon>Pseudomonadati</taxon>
        <taxon>Bacteroidota</taxon>
        <taxon>Sphingobacteriia</taxon>
        <taxon>Sphingobacteriales</taxon>
        <taxon>Sphingobacteriaceae</taxon>
        <taxon>Pedobacter</taxon>
    </lineage>
</organism>